<dbReference type="GO" id="GO:0003677">
    <property type="term" value="F:DNA binding"/>
    <property type="evidence" value="ECO:0007669"/>
    <property type="project" value="InterPro"/>
</dbReference>
<name>A0A2U1P8K8_ARTAN</name>
<protein>
    <submittedName>
        <fullName evidence="2">Zinc finger, BED-type</fullName>
    </submittedName>
</protein>
<dbReference type="InterPro" id="IPR025525">
    <property type="entry name" value="hAT-like_transposase_RNase-H"/>
</dbReference>
<sequence>MVLSFGAILDPRYKLHIVEFYLSELGMESEEIIEKVASVEAGLRKLYSAYKIRANVMHDSTEGPSSNVGSGNLCDDIEDDLAGFETFQNEEEIDEEELILDIEKVASTL</sequence>
<dbReference type="AlphaFoldDB" id="A0A2U1P8K8"/>
<keyword evidence="3" id="KW-1185">Reference proteome</keyword>
<proteinExistence type="predicted"/>
<evidence type="ECO:0000259" key="1">
    <source>
        <dbReference type="Pfam" id="PF14372"/>
    </source>
</evidence>
<dbReference type="Proteomes" id="UP000245207">
    <property type="component" value="Unassembled WGS sequence"/>
</dbReference>
<comment type="caution">
    <text evidence="2">The sequence shown here is derived from an EMBL/GenBank/DDBJ whole genome shotgun (WGS) entry which is preliminary data.</text>
</comment>
<dbReference type="Pfam" id="PF14372">
    <property type="entry name" value="hAT-like_RNase-H"/>
    <property type="match status" value="1"/>
</dbReference>
<reference evidence="2 3" key="1">
    <citation type="journal article" date="2018" name="Mol. Plant">
        <title>The genome of Artemisia annua provides insight into the evolution of Asteraceae family and artemisinin biosynthesis.</title>
        <authorList>
            <person name="Shen Q."/>
            <person name="Zhang L."/>
            <person name="Liao Z."/>
            <person name="Wang S."/>
            <person name="Yan T."/>
            <person name="Shi P."/>
            <person name="Liu M."/>
            <person name="Fu X."/>
            <person name="Pan Q."/>
            <person name="Wang Y."/>
            <person name="Lv Z."/>
            <person name="Lu X."/>
            <person name="Zhang F."/>
            <person name="Jiang W."/>
            <person name="Ma Y."/>
            <person name="Chen M."/>
            <person name="Hao X."/>
            <person name="Li L."/>
            <person name="Tang Y."/>
            <person name="Lv G."/>
            <person name="Zhou Y."/>
            <person name="Sun X."/>
            <person name="Brodelius P.E."/>
            <person name="Rose J.K.C."/>
            <person name="Tang K."/>
        </authorList>
    </citation>
    <scope>NUCLEOTIDE SEQUENCE [LARGE SCALE GENOMIC DNA]</scope>
    <source>
        <strain evidence="3">cv. Huhao1</strain>
        <tissue evidence="2">Leaf</tissue>
    </source>
</reference>
<accession>A0A2U1P8K8</accession>
<evidence type="ECO:0000313" key="3">
    <source>
        <dbReference type="Proteomes" id="UP000245207"/>
    </source>
</evidence>
<dbReference type="EMBL" id="PKPP01001513">
    <property type="protein sequence ID" value="PWA82067.1"/>
    <property type="molecule type" value="Genomic_DNA"/>
</dbReference>
<gene>
    <name evidence="2" type="ORF">CTI12_AA154910</name>
</gene>
<feature type="domain" description="hAT-like transposase RNase-H fold" evidence="1">
    <location>
        <begin position="1"/>
        <end position="50"/>
    </location>
</feature>
<organism evidence="2 3">
    <name type="scientific">Artemisia annua</name>
    <name type="common">Sweet wormwood</name>
    <dbReference type="NCBI Taxonomy" id="35608"/>
    <lineage>
        <taxon>Eukaryota</taxon>
        <taxon>Viridiplantae</taxon>
        <taxon>Streptophyta</taxon>
        <taxon>Embryophyta</taxon>
        <taxon>Tracheophyta</taxon>
        <taxon>Spermatophyta</taxon>
        <taxon>Magnoliopsida</taxon>
        <taxon>eudicotyledons</taxon>
        <taxon>Gunneridae</taxon>
        <taxon>Pentapetalae</taxon>
        <taxon>asterids</taxon>
        <taxon>campanulids</taxon>
        <taxon>Asterales</taxon>
        <taxon>Asteraceae</taxon>
        <taxon>Asteroideae</taxon>
        <taxon>Anthemideae</taxon>
        <taxon>Artemisiinae</taxon>
        <taxon>Artemisia</taxon>
    </lineage>
</organism>
<evidence type="ECO:0000313" key="2">
    <source>
        <dbReference type="EMBL" id="PWA82067.1"/>
    </source>
</evidence>
<dbReference type="OrthoDB" id="1750783at2759"/>